<feature type="domain" description="HTH araC/xylS-type" evidence="4">
    <location>
        <begin position="252"/>
        <end position="350"/>
    </location>
</feature>
<dbReference type="SMART" id="SM00342">
    <property type="entry name" value="HTH_ARAC"/>
    <property type="match status" value="1"/>
</dbReference>
<dbReference type="RefSeq" id="WP_106609011.1">
    <property type="nucleotide sequence ID" value="NZ_PYGJ01000009.1"/>
</dbReference>
<dbReference type="InterPro" id="IPR018060">
    <property type="entry name" value="HTH_AraC"/>
</dbReference>
<dbReference type="InterPro" id="IPR029062">
    <property type="entry name" value="Class_I_gatase-like"/>
</dbReference>
<dbReference type="GO" id="GO:0003700">
    <property type="term" value="F:DNA-binding transcription factor activity"/>
    <property type="evidence" value="ECO:0007669"/>
    <property type="project" value="InterPro"/>
</dbReference>
<evidence type="ECO:0000313" key="6">
    <source>
        <dbReference type="Proteomes" id="UP000240418"/>
    </source>
</evidence>
<reference evidence="5 6" key="1">
    <citation type="submission" date="2018-03" db="EMBL/GenBank/DDBJ databases">
        <title>Genomic Encyclopedia of Archaeal and Bacterial Type Strains, Phase II (KMG-II): from individual species to whole genera.</title>
        <authorList>
            <person name="Goeker M."/>
        </authorList>
    </citation>
    <scope>NUCLEOTIDE SEQUENCE [LARGE SCALE GENOMIC DNA]</scope>
    <source>
        <strain evidence="5 6">DSM 100673</strain>
    </source>
</reference>
<dbReference type="PROSITE" id="PS00041">
    <property type="entry name" value="HTH_ARAC_FAMILY_1"/>
    <property type="match status" value="1"/>
</dbReference>
<dbReference type="InterPro" id="IPR009057">
    <property type="entry name" value="Homeodomain-like_sf"/>
</dbReference>
<name>A0A2P8FAE7_9RHOB</name>
<dbReference type="Gene3D" id="3.40.50.880">
    <property type="match status" value="1"/>
</dbReference>
<dbReference type="PROSITE" id="PS01124">
    <property type="entry name" value="HTH_ARAC_FAMILY_2"/>
    <property type="match status" value="1"/>
</dbReference>
<dbReference type="SUPFAM" id="SSF52317">
    <property type="entry name" value="Class I glutamine amidotransferase-like"/>
    <property type="match status" value="1"/>
</dbReference>
<dbReference type="Pfam" id="PF12833">
    <property type="entry name" value="HTH_18"/>
    <property type="match status" value="1"/>
</dbReference>
<dbReference type="Proteomes" id="UP000240418">
    <property type="component" value="Unassembled WGS sequence"/>
</dbReference>
<evidence type="ECO:0000256" key="2">
    <source>
        <dbReference type="ARBA" id="ARBA00023125"/>
    </source>
</evidence>
<dbReference type="OrthoDB" id="9793400at2"/>
<dbReference type="SUPFAM" id="SSF46689">
    <property type="entry name" value="Homeodomain-like"/>
    <property type="match status" value="2"/>
</dbReference>
<dbReference type="GO" id="GO:0043565">
    <property type="term" value="F:sequence-specific DNA binding"/>
    <property type="evidence" value="ECO:0007669"/>
    <property type="project" value="InterPro"/>
</dbReference>
<dbReference type="EMBL" id="PYGJ01000009">
    <property type="protein sequence ID" value="PSL18632.1"/>
    <property type="molecule type" value="Genomic_DNA"/>
</dbReference>
<dbReference type="InterPro" id="IPR018062">
    <property type="entry name" value="HTH_AraC-typ_CS"/>
</dbReference>
<evidence type="ECO:0000256" key="1">
    <source>
        <dbReference type="ARBA" id="ARBA00023015"/>
    </source>
</evidence>
<protein>
    <submittedName>
        <fullName evidence="5">AraC family transcriptional regulator</fullName>
    </submittedName>
</protein>
<dbReference type="PANTHER" id="PTHR46796:SF6">
    <property type="entry name" value="ARAC SUBFAMILY"/>
    <property type="match status" value="1"/>
</dbReference>
<gene>
    <name evidence="5" type="ORF">CLV88_10917</name>
</gene>
<keyword evidence="3" id="KW-0804">Transcription</keyword>
<dbReference type="AlphaFoldDB" id="A0A2P8FAE7"/>
<dbReference type="PANTHER" id="PTHR46796">
    <property type="entry name" value="HTH-TYPE TRANSCRIPTIONAL ACTIVATOR RHAS-RELATED"/>
    <property type="match status" value="1"/>
</dbReference>
<comment type="caution">
    <text evidence="5">The sequence shown here is derived from an EMBL/GenBank/DDBJ whole genome shotgun (WGS) entry which is preliminary data.</text>
</comment>
<evidence type="ECO:0000313" key="5">
    <source>
        <dbReference type="EMBL" id="PSL18632.1"/>
    </source>
</evidence>
<accession>A0A2P8FAE7</accession>
<keyword evidence="1" id="KW-0805">Transcription regulation</keyword>
<keyword evidence="2" id="KW-0238">DNA-binding</keyword>
<dbReference type="Gene3D" id="1.10.10.60">
    <property type="entry name" value="Homeodomain-like"/>
    <property type="match status" value="1"/>
</dbReference>
<evidence type="ECO:0000259" key="4">
    <source>
        <dbReference type="PROSITE" id="PS01124"/>
    </source>
</evidence>
<evidence type="ECO:0000256" key="3">
    <source>
        <dbReference type="ARBA" id="ARBA00023163"/>
    </source>
</evidence>
<keyword evidence="6" id="KW-1185">Reference proteome</keyword>
<dbReference type="InterPro" id="IPR050204">
    <property type="entry name" value="AraC_XylS_family_regulators"/>
</dbReference>
<proteinExistence type="predicted"/>
<sequence length="359" mass="39838">MGSFDATNAHPATPDLALKGLVYRMVDFKINRSGLRGDQDSPVTFEIHVQPGFSHLELSGVLTVLRTANDILNDGRFSWRITSDAPGLVSSIDTLLVRTEPSIADHLLSDCLIVVGGADCAAFGSWPKRVRAMRRDRRPVMLFSEAASQYIKFVDHPDVTLTTHWRDMPILTEAGFRGELTTRLGEVHDGVMTCAGESYVMEATIHLIADLVEPDALGLLANQLLIENVRGFERDQPKGISGGENFLEKRLRQAIAIMERTTEEPQQISQIANQVGVSPRQLERLFNLHLNQSPAKFYRTIRVKRAHIMITETKLRLAEVAIACGFASTSSLSQAYRKVYGRTPTQATAQKNSRKNGRA</sequence>
<organism evidence="5 6">
    <name type="scientific">Shimia abyssi</name>
    <dbReference type="NCBI Taxonomy" id="1662395"/>
    <lineage>
        <taxon>Bacteria</taxon>
        <taxon>Pseudomonadati</taxon>
        <taxon>Pseudomonadota</taxon>
        <taxon>Alphaproteobacteria</taxon>
        <taxon>Rhodobacterales</taxon>
        <taxon>Roseobacteraceae</taxon>
    </lineage>
</organism>